<dbReference type="InterPro" id="IPR006439">
    <property type="entry name" value="HAD-SF_hydro_IA"/>
</dbReference>
<dbReference type="RefSeq" id="WP_097280764.1">
    <property type="nucleotide sequence ID" value="NZ_OCNJ01000009.1"/>
</dbReference>
<dbReference type="EC" id="3.8.1.2" evidence="3"/>
<comment type="catalytic activity">
    <reaction evidence="3">
        <text>an (S)-2-haloacid + H2O = a (2R)-2-hydroxycarboxylate + a halide anion + H(+)</text>
        <dbReference type="Rhea" id="RHEA:11192"/>
        <dbReference type="ChEBI" id="CHEBI:15377"/>
        <dbReference type="ChEBI" id="CHEBI:15378"/>
        <dbReference type="ChEBI" id="CHEBI:16042"/>
        <dbReference type="ChEBI" id="CHEBI:58314"/>
        <dbReference type="ChEBI" id="CHEBI:137405"/>
        <dbReference type="EC" id="3.8.1.2"/>
    </reaction>
</comment>
<dbReference type="NCBIfam" id="TIGR01493">
    <property type="entry name" value="HAD-SF-IA-v2"/>
    <property type="match status" value="1"/>
</dbReference>
<dbReference type="Gene3D" id="3.40.50.1000">
    <property type="entry name" value="HAD superfamily/HAD-like"/>
    <property type="match status" value="1"/>
</dbReference>
<dbReference type="PRINTS" id="PR00413">
    <property type="entry name" value="HADHALOGNASE"/>
</dbReference>
<protein>
    <recommendedName>
        <fullName evidence="3">(S)-2-haloacid dehalogenase</fullName>
        <ecNumber evidence="3">3.8.1.2</ecNumber>
    </recommendedName>
    <alternativeName>
        <fullName evidence="3">2-haloalkanoic acid dehalogenase</fullName>
    </alternativeName>
    <alternativeName>
        <fullName evidence="3">Halocarboxylic acid halidohydrolase</fullName>
    </alternativeName>
    <alternativeName>
        <fullName evidence="3">L-2-haloacid dehalogenase</fullName>
    </alternativeName>
</protein>
<comment type="similarity">
    <text evidence="1 3">Belongs to the HAD-like hydrolase superfamily. S-2-haloalkanoic acid dehalogenase family.</text>
</comment>
<dbReference type="PANTHER" id="PTHR43316:SF3">
    <property type="entry name" value="HALOACID DEHALOGENASE, TYPE II (AFU_ORTHOLOGUE AFUA_2G07750)-RELATED"/>
    <property type="match status" value="1"/>
</dbReference>
<dbReference type="OrthoDB" id="9785638at2"/>
<evidence type="ECO:0000256" key="2">
    <source>
        <dbReference type="ARBA" id="ARBA00022801"/>
    </source>
</evidence>
<accession>A0A286GVQ3</accession>
<dbReference type="Proteomes" id="UP000219621">
    <property type="component" value="Unassembled WGS sequence"/>
</dbReference>
<sequence length="225" mass="24151">MERAPRVVAFDVIGTVFSLDVLRERLTAAEVPDHALELWFSRSLRDLFALAAAGVHRPFREVLDGNLAVVLDRFGGKRDEAARAHILDGFAALQAHADAGEAFRRLAAAGVRIVALTNGAGPTTETLLKRAGLLDLVEHVVSIDDVGIAKPRREVYHHAAQLAVVPVEDMALVAAHPWDVNGAAEAGLMTAYVARREPYPAFFRKPDVTAPDLDAAVAALIRTGG</sequence>
<dbReference type="SUPFAM" id="SSF56784">
    <property type="entry name" value="HAD-like"/>
    <property type="match status" value="1"/>
</dbReference>
<dbReference type="Pfam" id="PF00702">
    <property type="entry name" value="Hydrolase"/>
    <property type="match status" value="1"/>
</dbReference>
<name>A0A286GVQ3_9PROT</name>
<gene>
    <name evidence="4" type="ORF">SAMN05421508_109102</name>
</gene>
<dbReference type="GO" id="GO:0018784">
    <property type="term" value="F:(S)-2-haloacid dehalogenase activity"/>
    <property type="evidence" value="ECO:0007669"/>
    <property type="project" value="UniProtKB-UniRule"/>
</dbReference>
<dbReference type="Gene3D" id="1.10.150.240">
    <property type="entry name" value="Putative phosphatase, domain 2"/>
    <property type="match status" value="1"/>
</dbReference>
<dbReference type="InterPro" id="IPR036412">
    <property type="entry name" value="HAD-like_sf"/>
</dbReference>
<evidence type="ECO:0000313" key="4">
    <source>
        <dbReference type="EMBL" id="SOD99637.1"/>
    </source>
</evidence>
<dbReference type="InterPro" id="IPR023198">
    <property type="entry name" value="PGP-like_dom2"/>
</dbReference>
<dbReference type="PANTHER" id="PTHR43316">
    <property type="entry name" value="HYDROLASE, HALOACID DELAHOGENASE-RELATED"/>
    <property type="match status" value="1"/>
</dbReference>
<keyword evidence="2 3" id="KW-0378">Hydrolase</keyword>
<dbReference type="SFLD" id="SFLDS00003">
    <property type="entry name" value="Haloacid_Dehalogenase"/>
    <property type="match status" value="1"/>
</dbReference>
<dbReference type="InterPro" id="IPR051540">
    <property type="entry name" value="S-2-haloacid_dehalogenase"/>
</dbReference>
<evidence type="ECO:0000256" key="1">
    <source>
        <dbReference type="ARBA" id="ARBA00008106"/>
    </source>
</evidence>
<evidence type="ECO:0000256" key="3">
    <source>
        <dbReference type="RuleBase" id="RU368077"/>
    </source>
</evidence>
<dbReference type="InterPro" id="IPR023214">
    <property type="entry name" value="HAD_sf"/>
</dbReference>
<reference evidence="4 5" key="1">
    <citation type="submission" date="2017-09" db="EMBL/GenBank/DDBJ databases">
        <authorList>
            <person name="Ehlers B."/>
            <person name="Leendertz F.H."/>
        </authorList>
    </citation>
    <scope>NUCLEOTIDE SEQUENCE [LARGE SCALE GENOMIC DNA]</scope>
    <source>
        <strain evidence="4 5">USBA 140</strain>
    </source>
</reference>
<dbReference type="EMBL" id="OCNJ01000009">
    <property type="protein sequence ID" value="SOD99637.1"/>
    <property type="molecule type" value="Genomic_DNA"/>
</dbReference>
<evidence type="ECO:0000313" key="5">
    <source>
        <dbReference type="Proteomes" id="UP000219621"/>
    </source>
</evidence>
<proteinExistence type="inferred from homology"/>
<comment type="function">
    <text evidence="3">Catalyzes the hydrolytic dehalogenation of small (S)-2-haloalkanoic acids to yield the corresponding (R)-2-hydroxyalkanoic acids.</text>
</comment>
<dbReference type="NCBIfam" id="TIGR01428">
    <property type="entry name" value="HAD_type_II"/>
    <property type="match status" value="1"/>
</dbReference>
<dbReference type="SFLD" id="SFLDG01129">
    <property type="entry name" value="C1.5:_HAD__Beta-PGM__Phosphata"/>
    <property type="match status" value="1"/>
</dbReference>
<dbReference type="AlphaFoldDB" id="A0A286GVQ3"/>
<dbReference type="InterPro" id="IPR006328">
    <property type="entry name" value="2-HAD"/>
</dbReference>
<keyword evidence="5" id="KW-1185">Reference proteome</keyword>
<organism evidence="4 5">
    <name type="scientific">Caenispirillum bisanense</name>
    <dbReference type="NCBI Taxonomy" id="414052"/>
    <lineage>
        <taxon>Bacteria</taxon>
        <taxon>Pseudomonadati</taxon>
        <taxon>Pseudomonadota</taxon>
        <taxon>Alphaproteobacteria</taxon>
        <taxon>Rhodospirillales</taxon>
        <taxon>Novispirillaceae</taxon>
        <taxon>Caenispirillum</taxon>
    </lineage>
</organism>